<organism evidence="2 3">
    <name type="scientific">Thalassospira marina</name>
    <dbReference type="NCBI Taxonomy" id="2048283"/>
    <lineage>
        <taxon>Bacteria</taxon>
        <taxon>Pseudomonadati</taxon>
        <taxon>Pseudomonadota</taxon>
        <taxon>Alphaproteobacteria</taxon>
        <taxon>Rhodospirillales</taxon>
        <taxon>Thalassospiraceae</taxon>
        <taxon>Thalassospira</taxon>
    </lineage>
</organism>
<comment type="caution">
    <text evidence="2">The sequence shown here is derived from an EMBL/GenBank/DDBJ whole genome shotgun (WGS) entry which is preliminary data.</text>
</comment>
<proteinExistence type="predicted"/>
<dbReference type="SUPFAM" id="SSF54909">
    <property type="entry name" value="Dimeric alpha+beta barrel"/>
    <property type="match status" value="1"/>
</dbReference>
<reference evidence="2 3" key="1">
    <citation type="submission" date="2017-09" db="EMBL/GenBank/DDBJ databases">
        <title>Biodiversity and function of Thalassospira species in the particle-attached aromatic-hydrocarbon-degrading consortia from the surface seawater of the South China Sea.</title>
        <authorList>
            <person name="Dong C."/>
            <person name="Liu R."/>
            <person name="Shao Z."/>
        </authorList>
    </citation>
    <scope>NUCLEOTIDE SEQUENCE [LARGE SCALE GENOMIC DNA]</scope>
    <source>
        <strain evidence="2 3">CSC1P2</strain>
    </source>
</reference>
<dbReference type="PANTHER" id="PTHR37811">
    <property type="entry name" value="BLL5343 PROTEIN"/>
    <property type="match status" value="1"/>
</dbReference>
<dbReference type="Pfam" id="PF03992">
    <property type="entry name" value="ABM"/>
    <property type="match status" value="1"/>
</dbReference>
<sequence>MPLSRLPSPPYYAVIFASVRTDEDDEGYGITATEMSHLAAKQEGYLGQDSTARDGEGMGITVSYWRDEASIHAWKKQLDHTVARNMGREKWYKSYTLRVARVERAYDFDRPEQA</sequence>
<dbReference type="Gene3D" id="3.30.70.100">
    <property type="match status" value="1"/>
</dbReference>
<dbReference type="RefSeq" id="WP_101265840.1">
    <property type="nucleotide sequence ID" value="NZ_NWTK01000005.1"/>
</dbReference>
<dbReference type="EMBL" id="NWTK01000005">
    <property type="protein sequence ID" value="PKR54330.1"/>
    <property type="molecule type" value="Genomic_DNA"/>
</dbReference>
<feature type="domain" description="ABM" evidence="1">
    <location>
        <begin position="10"/>
        <end position="81"/>
    </location>
</feature>
<name>A0A2N3KUZ6_9PROT</name>
<dbReference type="InterPro" id="IPR052936">
    <property type="entry name" value="Jasmonate_Hydroxylase-like"/>
</dbReference>
<accession>A0A2N3KUZ6</accession>
<dbReference type="AlphaFoldDB" id="A0A2N3KUZ6"/>
<evidence type="ECO:0000259" key="1">
    <source>
        <dbReference type="Pfam" id="PF03992"/>
    </source>
</evidence>
<evidence type="ECO:0000313" key="3">
    <source>
        <dbReference type="Proteomes" id="UP000233597"/>
    </source>
</evidence>
<dbReference type="InterPro" id="IPR007138">
    <property type="entry name" value="ABM_dom"/>
</dbReference>
<dbReference type="OrthoDB" id="9797060at2"/>
<keyword evidence="2" id="KW-0560">Oxidoreductase</keyword>
<gene>
    <name evidence="2" type="ORF">COO20_09300</name>
</gene>
<dbReference type="PANTHER" id="PTHR37811:SF2">
    <property type="entry name" value="ABM DOMAIN-CONTAINING PROTEIN"/>
    <property type="match status" value="1"/>
</dbReference>
<dbReference type="InterPro" id="IPR011008">
    <property type="entry name" value="Dimeric_a/b-barrel"/>
</dbReference>
<dbReference type="Proteomes" id="UP000233597">
    <property type="component" value="Unassembled WGS sequence"/>
</dbReference>
<evidence type="ECO:0000313" key="2">
    <source>
        <dbReference type="EMBL" id="PKR54330.1"/>
    </source>
</evidence>
<protein>
    <submittedName>
        <fullName evidence="2">Antibiotic biosynthesis monooxygenase</fullName>
    </submittedName>
</protein>
<keyword evidence="2" id="KW-0503">Monooxygenase</keyword>
<dbReference type="GO" id="GO:0004497">
    <property type="term" value="F:monooxygenase activity"/>
    <property type="evidence" value="ECO:0007669"/>
    <property type="project" value="UniProtKB-KW"/>
</dbReference>